<dbReference type="Pfam" id="PF00415">
    <property type="entry name" value="RCC1"/>
    <property type="match status" value="1"/>
</dbReference>
<protein>
    <submittedName>
        <fullName evidence="3">LOC100158844</fullName>
    </submittedName>
</protein>
<dbReference type="AlphaFoldDB" id="A0A7T8GLZ7"/>
<evidence type="ECO:0000256" key="1">
    <source>
        <dbReference type="ARBA" id="ARBA00022737"/>
    </source>
</evidence>
<dbReference type="Proteomes" id="UP000595437">
    <property type="component" value="Chromosome 20"/>
</dbReference>
<gene>
    <name evidence="3" type="ORF">FKW44_024664</name>
</gene>
<dbReference type="InterPro" id="IPR000408">
    <property type="entry name" value="Reg_chr_condens"/>
</dbReference>
<feature type="repeat" description="RCC1" evidence="2">
    <location>
        <begin position="6"/>
        <end position="57"/>
    </location>
</feature>
<dbReference type="SUPFAM" id="SSF50985">
    <property type="entry name" value="RCC1/BLIP-II"/>
    <property type="match status" value="1"/>
</dbReference>
<sequence>MALTNYGLYTWGHSKYGQCGHGSTLDSKRPCLVKALAGVNVIDISAGRYHSLAWTLMEASGHGALGSMGSWAMMI</sequence>
<dbReference type="PANTHER" id="PTHR22870">
    <property type="entry name" value="REGULATOR OF CHROMOSOME CONDENSATION"/>
    <property type="match status" value="1"/>
</dbReference>
<name>A0A7T8GLZ7_CALRO</name>
<proteinExistence type="predicted"/>
<evidence type="ECO:0000313" key="3">
    <source>
        <dbReference type="EMBL" id="QQP32374.1"/>
    </source>
</evidence>
<dbReference type="PANTHER" id="PTHR22870:SF408">
    <property type="entry name" value="OS09G0560450 PROTEIN"/>
    <property type="match status" value="1"/>
</dbReference>
<evidence type="ECO:0000256" key="2">
    <source>
        <dbReference type="PROSITE-ProRule" id="PRU00235"/>
    </source>
</evidence>
<dbReference type="Gene3D" id="2.130.10.30">
    <property type="entry name" value="Regulator of chromosome condensation 1/beta-lactamase-inhibitor protein II"/>
    <property type="match status" value="1"/>
</dbReference>
<keyword evidence="1" id="KW-0677">Repeat</keyword>
<evidence type="ECO:0000313" key="4">
    <source>
        <dbReference type="Proteomes" id="UP000595437"/>
    </source>
</evidence>
<dbReference type="InterPro" id="IPR009091">
    <property type="entry name" value="RCC1/BLIP-II"/>
</dbReference>
<keyword evidence="4" id="KW-1185">Reference proteome</keyword>
<dbReference type="InterPro" id="IPR051210">
    <property type="entry name" value="Ub_ligase/GEF_domain"/>
</dbReference>
<dbReference type="OrthoDB" id="6356826at2759"/>
<reference evidence="4" key="1">
    <citation type="submission" date="2021-01" db="EMBL/GenBank/DDBJ databases">
        <title>Caligus Genome Assembly.</title>
        <authorList>
            <person name="Gallardo-Escarate C."/>
        </authorList>
    </citation>
    <scope>NUCLEOTIDE SEQUENCE [LARGE SCALE GENOMIC DNA]</scope>
</reference>
<dbReference type="PROSITE" id="PS50012">
    <property type="entry name" value="RCC1_3"/>
    <property type="match status" value="1"/>
</dbReference>
<dbReference type="EMBL" id="CP045909">
    <property type="protein sequence ID" value="QQP32374.1"/>
    <property type="molecule type" value="Genomic_DNA"/>
</dbReference>
<accession>A0A7T8GLZ7</accession>
<organism evidence="3 4">
    <name type="scientific">Caligus rogercresseyi</name>
    <name type="common">Sea louse</name>
    <dbReference type="NCBI Taxonomy" id="217165"/>
    <lineage>
        <taxon>Eukaryota</taxon>
        <taxon>Metazoa</taxon>
        <taxon>Ecdysozoa</taxon>
        <taxon>Arthropoda</taxon>
        <taxon>Crustacea</taxon>
        <taxon>Multicrustacea</taxon>
        <taxon>Hexanauplia</taxon>
        <taxon>Copepoda</taxon>
        <taxon>Siphonostomatoida</taxon>
        <taxon>Caligidae</taxon>
        <taxon>Caligus</taxon>
    </lineage>
</organism>